<proteinExistence type="predicted"/>
<accession>A0AAV5JV26</accession>
<feature type="transmembrane region" description="Helical" evidence="1">
    <location>
        <begin position="20"/>
        <end position="38"/>
    </location>
</feature>
<dbReference type="AlphaFoldDB" id="A0AAV5JV26"/>
<keyword evidence="4" id="KW-1185">Reference proteome</keyword>
<organism evidence="3 4">
    <name type="scientific">Rubroshorea leprosula</name>
    <dbReference type="NCBI Taxonomy" id="152421"/>
    <lineage>
        <taxon>Eukaryota</taxon>
        <taxon>Viridiplantae</taxon>
        <taxon>Streptophyta</taxon>
        <taxon>Embryophyta</taxon>
        <taxon>Tracheophyta</taxon>
        <taxon>Spermatophyta</taxon>
        <taxon>Magnoliopsida</taxon>
        <taxon>eudicotyledons</taxon>
        <taxon>Gunneridae</taxon>
        <taxon>Pentapetalae</taxon>
        <taxon>rosids</taxon>
        <taxon>malvids</taxon>
        <taxon>Malvales</taxon>
        <taxon>Dipterocarpaceae</taxon>
        <taxon>Rubroshorea</taxon>
    </lineage>
</organism>
<feature type="transmembrane region" description="Helical" evidence="1">
    <location>
        <begin position="77"/>
        <end position="98"/>
    </location>
</feature>
<dbReference type="Pfam" id="PF13968">
    <property type="entry name" value="DUF4220"/>
    <property type="match status" value="1"/>
</dbReference>
<evidence type="ECO:0000313" key="4">
    <source>
        <dbReference type="Proteomes" id="UP001054252"/>
    </source>
</evidence>
<evidence type="ECO:0000313" key="3">
    <source>
        <dbReference type="EMBL" id="GKV15187.1"/>
    </source>
</evidence>
<keyword evidence="1" id="KW-1133">Transmembrane helix</keyword>
<reference evidence="3 4" key="1">
    <citation type="journal article" date="2021" name="Commun. Biol.">
        <title>The genome of Shorea leprosula (Dipterocarpaceae) highlights the ecological relevance of drought in aseasonal tropical rainforests.</title>
        <authorList>
            <person name="Ng K.K.S."/>
            <person name="Kobayashi M.J."/>
            <person name="Fawcett J.A."/>
            <person name="Hatakeyama M."/>
            <person name="Paape T."/>
            <person name="Ng C.H."/>
            <person name="Ang C.C."/>
            <person name="Tnah L.H."/>
            <person name="Lee C.T."/>
            <person name="Nishiyama T."/>
            <person name="Sese J."/>
            <person name="O'Brien M.J."/>
            <person name="Copetti D."/>
            <person name="Mohd Noor M.I."/>
            <person name="Ong R.C."/>
            <person name="Putra M."/>
            <person name="Sireger I.Z."/>
            <person name="Indrioko S."/>
            <person name="Kosugi Y."/>
            <person name="Izuno A."/>
            <person name="Isagi Y."/>
            <person name="Lee S.L."/>
            <person name="Shimizu K.K."/>
        </authorList>
    </citation>
    <scope>NUCLEOTIDE SEQUENCE [LARGE SCALE GENOMIC DNA]</scope>
    <source>
        <strain evidence="3">214</strain>
    </source>
</reference>
<gene>
    <name evidence="3" type="ORF">SLEP1_g25989</name>
</gene>
<dbReference type="PANTHER" id="PTHR31325">
    <property type="entry name" value="OS01G0798800 PROTEIN-RELATED"/>
    <property type="match status" value="1"/>
</dbReference>
<evidence type="ECO:0000256" key="1">
    <source>
        <dbReference type="SAM" id="Phobius"/>
    </source>
</evidence>
<sequence>MVLFRSESVDRVWDTWNVRGLSILSLLLQSFLSLFSPLRKAKGGKWVVMIWLAYLLADWVATFAIGLMLWAEHNEDILTFWAPFLLLHLGGPDLITSFSLEDNEFWIRHLIGLFLQVGSTIYVILQSFPQNKLLLPTFLVLISGIIKYGERTRSFYLASIDNFGENWWIHEYGNFFCGYFQDPIPIVMKHDVRNPEGELAGFGILKSLLVGPPVPSKTMGRIVLTICRSKPDEVLKKIEMSLSLLYDLLHTKLRVTTSSIGSLCRYVHFGCILGALMSFTILKKHCKLDEFDVWLTYGLLIGALVLDLISFIFLIVWYDITRAPFVNWHRWSNSISQLNFITDHFEECRPVWFNKLVDYLGIKGLFDVIKRIGCTPPKDFKADQEWQFIFTQLRSSITIPDIEQANGTVIRAERYGGILKGNIDLNWSIKKFEYMESLVMWHIATEICYRRESPNNSPSSPSACFSIDLWKKCCRRGGPSNCPSPTSTSGSIDPREICKLLSDYMFYLLVAEPSMIPTLSADKLKDVFRGAYHGIKIWKWPDEKRFNSETFISNLDALLDKEKGDVKKLTKIVTDMEEEEEVDNISRVTAACYLAKTLLAEPDGCPWELMSRVWVEFVCYAAISCKPIVHVRQVSKGGQLLTLVWLLMNLLGLTRAKEWRAVEGIEFDFD</sequence>
<keyword evidence="1" id="KW-0812">Transmembrane</keyword>
<evidence type="ECO:0000259" key="2">
    <source>
        <dbReference type="Pfam" id="PF13968"/>
    </source>
</evidence>
<dbReference type="Pfam" id="PF04578">
    <property type="entry name" value="DUF594"/>
    <property type="match status" value="1"/>
</dbReference>
<dbReference type="InterPro" id="IPR025315">
    <property type="entry name" value="DUF4220"/>
</dbReference>
<name>A0AAV5JV26_9ROSI</name>
<dbReference type="Proteomes" id="UP001054252">
    <property type="component" value="Unassembled WGS sequence"/>
</dbReference>
<feature type="transmembrane region" description="Helical" evidence="1">
    <location>
        <begin position="294"/>
        <end position="320"/>
    </location>
</feature>
<comment type="caution">
    <text evidence="3">The sequence shown here is derived from an EMBL/GenBank/DDBJ whole genome shotgun (WGS) entry which is preliminary data.</text>
</comment>
<dbReference type="EMBL" id="BPVZ01000042">
    <property type="protein sequence ID" value="GKV15187.1"/>
    <property type="molecule type" value="Genomic_DNA"/>
</dbReference>
<feature type="domain" description="DUF4220" evidence="2">
    <location>
        <begin position="51"/>
        <end position="355"/>
    </location>
</feature>
<feature type="transmembrane region" description="Helical" evidence="1">
    <location>
        <begin position="105"/>
        <end position="125"/>
    </location>
</feature>
<feature type="transmembrane region" description="Helical" evidence="1">
    <location>
        <begin position="263"/>
        <end position="282"/>
    </location>
</feature>
<dbReference type="InterPro" id="IPR007658">
    <property type="entry name" value="DUF594"/>
</dbReference>
<keyword evidence="1" id="KW-0472">Membrane</keyword>
<protein>
    <recommendedName>
        <fullName evidence="2">DUF4220 domain-containing protein</fullName>
    </recommendedName>
</protein>
<feature type="transmembrane region" description="Helical" evidence="1">
    <location>
        <begin position="50"/>
        <end position="71"/>
    </location>
</feature>